<comment type="caution">
    <text evidence="2">The sequence shown here is derived from an EMBL/GenBank/DDBJ whole genome shotgun (WGS) entry which is preliminary data.</text>
</comment>
<dbReference type="GO" id="GO:0004519">
    <property type="term" value="F:endonuclease activity"/>
    <property type="evidence" value="ECO:0007669"/>
    <property type="project" value="InterPro"/>
</dbReference>
<dbReference type="EMBL" id="WUEY01000032">
    <property type="protein sequence ID" value="NEI74508.1"/>
    <property type="molecule type" value="Genomic_DNA"/>
</dbReference>
<dbReference type="GO" id="GO:0008311">
    <property type="term" value="F:double-stranded DNA 3'-5' DNA exonuclease activity"/>
    <property type="evidence" value="ECO:0007669"/>
    <property type="project" value="InterPro"/>
</dbReference>
<dbReference type="Pfam" id="PF03372">
    <property type="entry name" value="Exo_endo_phos"/>
    <property type="match status" value="1"/>
</dbReference>
<evidence type="ECO:0000313" key="3">
    <source>
        <dbReference type="Proteomes" id="UP000483035"/>
    </source>
</evidence>
<name>A0A6L9UIW4_9HYPH</name>
<evidence type="ECO:0000259" key="1">
    <source>
        <dbReference type="Pfam" id="PF03372"/>
    </source>
</evidence>
<dbReference type="InterPro" id="IPR005135">
    <property type="entry name" value="Endo/exonuclease/phosphatase"/>
</dbReference>
<evidence type="ECO:0000313" key="2">
    <source>
        <dbReference type="EMBL" id="NEI74508.1"/>
    </source>
</evidence>
<dbReference type="SUPFAM" id="SSF56219">
    <property type="entry name" value="DNase I-like"/>
    <property type="match status" value="1"/>
</dbReference>
<dbReference type="InterPro" id="IPR037493">
    <property type="entry name" value="ExoIII-like"/>
</dbReference>
<proteinExistence type="predicted"/>
<dbReference type="GO" id="GO:0006281">
    <property type="term" value="P:DNA repair"/>
    <property type="evidence" value="ECO:0007669"/>
    <property type="project" value="InterPro"/>
</dbReference>
<feature type="domain" description="Endonuclease/exonuclease/phosphatase" evidence="1">
    <location>
        <begin position="10"/>
        <end position="144"/>
    </location>
</feature>
<dbReference type="PROSITE" id="PS00726">
    <property type="entry name" value="AP_NUCLEASE_F1_1"/>
    <property type="match status" value="1"/>
</dbReference>
<dbReference type="PANTHER" id="PTHR43250">
    <property type="entry name" value="EXODEOXYRIBONUCLEASE III"/>
    <property type="match status" value="1"/>
</dbReference>
<dbReference type="AlphaFoldDB" id="A0A6L9UIW4"/>
<gene>
    <name evidence="2" type="ORF">GR212_33720</name>
</gene>
<dbReference type="PANTHER" id="PTHR43250:SF1">
    <property type="entry name" value="EXODEOXYRIBONUCLEASE III"/>
    <property type="match status" value="1"/>
</dbReference>
<sequence>MTEAPVKLATYKVNGINGRLDVLLRWIDEAKPDVVCLQELKAPDEKFPRREIERAGYGAIRHGQKAWNGAHAPRLSCGLVWRSCANVIVTGGPKPASGFGAAAAGQTKAATRRGGKEVCHLSGFGRSEGSTVISRSAATEISRTSFQCSSP</sequence>
<accession>A0A6L9UIW4</accession>
<organism evidence="2 3">
    <name type="scientific">Rhizobium lusitanum</name>
    <dbReference type="NCBI Taxonomy" id="293958"/>
    <lineage>
        <taxon>Bacteria</taxon>
        <taxon>Pseudomonadati</taxon>
        <taxon>Pseudomonadota</taxon>
        <taxon>Alphaproteobacteria</taxon>
        <taxon>Hyphomicrobiales</taxon>
        <taxon>Rhizobiaceae</taxon>
        <taxon>Rhizobium/Agrobacterium group</taxon>
        <taxon>Rhizobium</taxon>
    </lineage>
</organism>
<protein>
    <recommendedName>
        <fullName evidence="1">Endonuclease/exonuclease/phosphatase domain-containing protein</fullName>
    </recommendedName>
</protein>
<dbReference type="Gene3D" id="3.60.10.10">
    <property type="entry name" value="Endonuclease/exonuclease/phosphatase"/>
    <property type="match status" value="1"/>
</dbReference>
<reference evidence="2 3" key="1">
    <citation type="submission" date="2019-12" db="EMBL/GenBank/DDBJ databases">
        <title>Rhizobium genotypes associated with high levels of biological nitrogen fixation by grain legumes in a temperate-maritime cropping system.</title>
        <authorList>
            <person name="Maluk M."/>
            <person name="Francesc Ferrando Molina F."/>
            <person name="Lopez Del Egido L."/>
            <person name="Lafos M."/>
            <person name="Langarica-Fuentes A."/>
            <person name="Gebre Yohannes G."/>
            <person name="Young M.W."/>
            <person name="Martin P."/>
            <person name="Gantlett R."/>
            <person name="Kenicer G."/>
            <person name="Hawes C."/>
            <person name="Begg G.S."/>
            <person name="Quilliam R.S."/>
            <person name="Squire G.R."/>
            <person name="Poole P.S."/>
            <person name="Young P.W."/>
            <person name="Iannetta P.M."/>
            <person name="James E.K."/>
        </authorList>
    </citation>
    <scope>NUCLEOTIDE SEQUENCE [LARGE SCALE GENOMIC DNA]</scope>
    <source>
        <strain evidence="2 3">JHI1118</strain>
    </source>
</reference>
<dbReference type="InterPro" id="IPR020847">
    <property type="entry name" value="AP_endonuclease_F1_BS"/>
</dbReference>
<dbReference type="GO" id="GO:0003677">
    <property type="term" value="F:DNA binding"/>
    <property type="evidence" value="ECO:0007669"/>
    <property type="project" value="InterPro"/>
</dbReference>
<dbReference type="Proteomes" id="UP000483035">
    <property type="component" value="Unassembled WGS sequence"/>
</dbReference>
<dbReference type="InterPro" id="IPR036691">
    <property type="entry name" value="Endo/exonu/phosph_ase_sf"/>
</dbReference>